<evidence type="ECO:0000259" key="2">
    <source>
        <dbReference type="Pfam" id="PF01757"/>
    </source>
</evidence>
<feature type="transmembrane region" description="Helical" evidence="1">
    <location>
        <begin position="276"/>
        <end position="294"/>
    </location>
</feature>
<feature type="transmembrane region" description="Helical" evidence="1">
    <location>
        <begin position="146"/>
        <end position="169"/>
    </location>
</feature>
<dbReference type="Proteomes" id="UP000237632">
    <property type="component" value="Unassembled WGS sequence"/>
</dbReference>
<feature type="transmembrane region" description="Helical" evidence="1">
    <location>
        <begin position="67"/>
        <end position="86"/>
    </location>
</feature>
<sequence length="298" mass="32885">MFAILVMALHFFGSGAGWSNFPFANANLAVDFFFMLSGFVLCHVYEHGMKTRTISTAKFISHRFVRMYPLHIASMIAMGVVDHLYWGKLPYVDGPVWTGVLNVLLLQSMGFTSQWSWNAASWSISNEFWIGALILPVVFQKVRTEAIVLAAYAGYFFLYNSAHTIHAAYQALPAGLSTGMVRSFSGILLGVAIYRIAAATAQTPANPSRWKNLSALVEALLLGGIVYVVYGDARGNIEFEALAAMPFLIFSVSQSGSVVARILSCRPMKWLGEISYSVYLVHFPMITLGVYLGMMKIT</sequence>
<feature type="transmembrane region" description="Helical" evidence="1">
    <location>
        <begin position="213"/>
        <end position="230"/>
    </location>
</feature>
<accession>A0AA44XUV9</accession>
<reference evidence="3 4" key="1">
    <citation type="submission" date="2018-03" db="EMBL/GenBank/DDBJ databases">
        <authorList>
            <person name="Nguyen K."/>
            <person name="Fouts D."/>
            <person name="Sutton G."/>
        </authorList>
    </citation>
    <scope>NUCLEOTIDE SEQUENCE [LARGE SCALE GENOMIC DNA]</scope>
    <source>
        <strain evidence="3 4">AU3578</strain>
    </source>
</reference>
<comment type="caution">
    <text evidence="3">The sequence shown here is derived from an EMBL/GenBank/DDBJ whole genome shotgun (WGS) entry which is preliminary data.</text>
</comment>
<feature type="transmembrane region" description="Helical" evidence="1">
    <location>
        <begin position="181"/>
        <end position="201"/>
    </location>
</feature>
<feature type="transmembrane region" description="Helical" evidence="1">
    <location>
        <begin position="242"/>
        <end position="264"/>
    </location>
</feature>
<dbReference type="InterPro" id="IPR050879">
    <property type="entry name" value="Acyltransferase_3"/>
</dbReference>
<feature type="transmembrane region" description="Helical" evidence="1">
    <location>
        <begin position="27"/>
        <end position="46"/>
    </location>
</feature>
<keyword evidence="1" id="KW-0472">Membrane</keyword>
<dbReference type="EMBL" id="PVHK01000238">
    <property type="protein sequence ID" value="PRH38469.1"/>
    <property type="molecule type" value="Genomic_DNA"/>
</dbReference>
<keyword evidence="1" id="KW-0812">Transmembrane</keyword>
<dbReference type="GO" id="GO:0016020">
    <property type="term" value="C:membrane"/>
    <property type="evidence" value="ECO:0007669"/>
    <property type="project" value="TreeGrafter"/>
</dbReference>
<evidence type="ECO:0000256" key="1">
    <source>
        <dbReference type="SAM" id="Phobius"/>
    </source>
</evidence>
<organism evidence="3 4">
    <name type="scientific">Burkholderia vietnamiensis</name>
    <dbReference type="NCBI Taxonomy" id="60552"/>
    <lineage>
        <taxon>Bacteria</taxon>
        <taxon>Pseudomonadati</taxon>
        <taxon>Pseudomonadota</taxon>
        <taxon>Betaproteobacteria</taxon>
        <taxon>Burkholderiales</taxon>
        <taxon>Burkholderiaceae</taxon>
        <taxon>Burkholderia</taxon>
        <taxon>Burkholderia cepacia complex</taxon>
    </lineage>
</organism>
<dbReference type="GO" id="GO:0000271">
    <property type="term" value="P:polysaccharide biosynthetic process"/>
    <property type="evidence" value="ECO:0007669"/>
    <property type="project" value="TreeGrafter"/>
</dbReference>
<feature type="domain" description="Acyltransferase 3" evidence="2">
    <location>
        <begin position="3"/>
        <end position="288"/>
    </location>
</feature>
<name>A0AA44XUV9_BURVI</name>
<dbReference type="PANTHER" id="PTHR23028">
    <property type="entry name" value="ACETYLTRANSFERASE"/>
    <property type="match status" value="1"/>
</dbReference>
<feature type="transmembrane region" description="Helical" evidence="1">
    <location>
        <begin position="119"/>
        <end position="139"/>
    </location>
</feature>
<evidence type="ECO:0000313" key="3">
    <source>
        <dbReference type="EMBL" id="PRH38469.1"/>
    </source>
</evidence>
<feature type="non-terminal residue" evidence="3">
    <location>
        <position position="298"/>
    </location>
</feature>
<evidence type="ECO:0000313" key="4">
    <source>
        <dbReference type="Proteomes" id="UP000237632"/>
    </source>
</evidence>
<dbReference type="GO" id="GO:0016747">
    <property type="term" value="F:acyltransferase activity, transferring groups other than amino-acyl groups"/>
    <property type="evidence" value="ECO:0007669"/>
    <property type="project" value="InterPro"/>
</dbReference>
<dbReference type="Pfam" id="PF01757">
    <property type="entry name" value="Acyl_transf_3"/>
    <property type="match status" value="1"/>
</dbReference>
<dbReference type="PANTHER" id="PTHR23028:SF53">
    <property type="entry name" value="ACYL_TRANSF_3 DOMAIN-CONTAINING PROTEIN"/>
    <property type="match status" value="1"/>
</dbReference>
<dbReference type="InterPro" id="IPR002656">
    <property type="entry name" value="Acyl_transf_3_dom"/>
</dbReference>
<keyword evidence="1" id="KW-1133">Transmembrane helix</keyword>
<gene>
    <name evidence="3" type="ORF">C6T65_31560</name>
</gene>
<protein>
    <recommendedName>
        <fullName evidence="2">Acyltransferase 3 domain-containing protein</fullName>
    </recommendedName>
</protein>
<dbReference type="AlphaFoldDB" id="A0AA44XUV9"/>
<proteinExistence type="predicted"/>